<protein>
    <recommendedName>
        <fullName evidence="4">PilZ domain-containing protein</fullName>
    </recommendedName>
</protein>
<dbReference type="EMBL" id="AP027081">
    <property type="protein sequence ID" value="BDU76154.1"/>
    <property type="molecule type" value="Genomic_DNA"/>
</dbReference>
<dbReference type="Proteomes" id="UP001228113">
    <property type="component" value="Chromosome"/>
</dbReference>
<dbReference type="KEGG" id="msea:METESE_11120"/>
<dbReference type="AlphaFoldDB" id="A0AA48GTZ0"/>
<keyword evidence="3" id="KW-1185">Reference proteome</keyword>
<evidence type="ECO:0000313" key="3">
    <source>
        <dbReference type="Proteomes" id="UP001228113"/>
    </source>
</evidence>
<feature type="region of interest" description="Disordered" evidence="1">
    <location>
        <begin position="251"/>
        <end position="280"/>
    </location>
</feature>
<evidence type="ECO:0008006" key="4">
    <source>
        <dbReference type="Google" id="ProtNLM"/>
    </source>
</evidence>
<evidence type="ECO:0000313" key="2">
    <source>
        <dbReference type="EMBL" id="BDU76154.1"/>
    </source>
</evidence>
<proteinExistence type="predicted"/>
<accession>A0AA48GTZ0</accession>
<name>A0AA48GTZ0_9BACT</name>
<evidence type="ECO:0000256" key="1">
    <source>
        <dbReference type="SAM" id="MobiDB-lite"/>
    </source>
</evidence>
<dbReference type="RefSeq" id="WP_316411238.1">
    <property type="nucleotide sequence ID" value="NZ_AP027081.1"/>
</dbReference>
<sequence length="427" mass="46779">MAKPRSGKPEENETRIEDPEVLRATFLEILNAGVEFPIKVEGTHTLPYFSTVKALDWEQGTLVLKLVRPLPHELLVGAVFHFLCSAGEQRFEGFLEYRGREGYLQYTFRVPTFLVLADRRIHPRYPFRPRESAYVILQDADVPGLGVAGPLANISMGGLAMRVDRIIRLDTGIRIPPASAVFQRGKGFPRVRVQGLPRLHVLEVRGITAHAYERGTEVILGLSFAGLSGEEEAALRAALDIRDRLQRGALAGSRPESGPIVLRSENRSAPPEATAPLDPEAPAFGADLLRRLRRRTALVALVKAPGPARDSLEARLREAGFLRLQVAGTLEELAAALADEPRRRAPRLYLVDLATAHTGDAEPLEAVRAIERGVSGGAGAPTVILCDDVDPTLLLSQAAQTRYLYTNFPPESLETLDALLEEDVKPV</sequence>
<organism evidence="2 3">
    <name type="scientific">Mesoterricola sediminis</name>
    <dbReference type="NCBI Taxonomy" id="2927980"/>
    <lineage>
        <taxon>Bacteria</taxon>
        <taxon>Pseudomonadati</taxon>
        <taxon>Acidobacteriota</taxon>
        <taxon>Holophagae</taxon>
        <taxon>Holophagales</taxon>
        <taxon>Holophagaceae</taxon>
        <taxon>Mesoterricola</taxon>
    </lineage>
</organism>
<gene>
    <name evidence="2" type="ORF">METESE_11120</name>
</gene>
<reference evidence="2" key="1">
    <citation type="journal article" date="2023" name="Int. J. Syst. Evol. Microbiol.">
        <title>Mesoterricola silvestris gen. nov., sp. nov., Mesoterricola sediminis sp. nov., Geothrix oryzae sp. nov., Geothrix edaphica sp. nov., Geothrix rubra sp. nov., and Geothrix limicola sp. nov., six novel members of Acidobacteriota isolated from soils.</title>
        <authorList>
            <person name="Itoh H."/>
            <person name="Sugisawa Y."/>
            <person name="Mise K."/>
            <person name="Xu Z."/>
            <person name="Kuniyasu M."/>
            <person name="Ushijima N."/>
            <person name="Kawano K."/>
            <person name="Kobayashi E."/>
            <person name="Shiratori Y."/>
            <person name="Masuda Y."/>
            <person name="Senoo K."/>
        </authorList>
    </citation>
    <scope>NUCLEOTIDE SEQUENCE</scope>
    <source>
        <strain evidence="2">W786</strain>
    </source>
</reference>